<reference evidence="1 2" key="1">
    <citation type="submission" date="2023-12" db="EMBL/GenBank/DDBJ databases">
        <title>Micromonospora sp. nov., isolated from Atacama Desert.</title>
        <authorList>
            <person name="Carro L."/>
            <person name="Golinska P."/>
            <person name="Klenk H.-P."/>
            <person name="Goodfellow M."/>
        </authorList>
    </citation>
    <scope>NUCLEOTIDE SEQUENCE [LARGE SCALE GENOMIC DNA]</scope>
    <source>
        <strain evidence="1 2">4G53</strain>
    </source>
</reference>
<keyword evidence="2" id="KW-1185">Reference proteome</keyword>
<evidence type="ECO:0000313" key="1">
    <source>
        <dbReference type="EMBL" id="MDZ5493509.1"/>
    </source>
</evidence>
<proteinExistence type="predicted"/>
<name>A0ABU5JLK7_9ACTN</name>
<evidence type="ECO:0000313" key="2">
    <source>
        <dbReference type="Proteomes" id="UP001290101"/>
    </source>
</evidence>
<gene>
    <name evidence="1" type="ORF">U2F25_29270</name>
</gene>
<organism evidence="1 2">
    <name type="scientific">Micromonospora sicca</name>
    <dbReference type="NCBI Taxonomy" id="2202420"/>
    <lineage>
        <taxon>Bacteria</taxon>
        <taxon>Bacillati</taxon>
        <taxon>Actinomycetota</taxon>
        <taxon>Actinomycetes</taxon>
        <taxon>Micromonosporales</taxon>
        <taxon>Micromonosporaceae</taxon>
        <taxon>Micromonospora</taxon>
    </lineage>
</organism>
<dbReference type="Proteomes" id="UP001290101">
    <property type="component" value="Unassembled WGS sequence"/>
</dbReference>
<protein>
    <submittedName>
        <fullName evidence="1">Uncharacterized protein</fullName>
    </submittedName>
</protein>
<dbReference type="EMBL" id="JAXOTQ010000047">
    <property type="protein sequence ID" value="MDZ5493509.1"/>
    <property type="molecule type" value="Genomic_DNA"/>
</dbReference>
<comment type="caution">
    <text evidence="1">The sequence shown here is derived from an EMBL/GenBank/DDBJ whole genome shotgun (WGS) entry which is preliminary data.</text>
</comment>
<accession>A0ABU5JLK7</accession>
<sequence length="144" mass="15374">MIPRVITGQAIIFGRKPVSDYLEVLRHLTHQEGYALDADELDQTCSQHPDSVCALLSAACIIAAANAQIAALTAAADLLCTVHAAGDAKTVMSLRQRLDRVADALTRALAQRDNATARLRHECTALTDLGTGLITRRGDSTPAR</sequence>
<dbReference type="RefSeq" id="WP_322443097.1">
    <property type="nucleotide sequence ID" value="NZ_JAXOTQ010000047.1"/>
</dbReference>